<keyword evidence="4" id="KW-0904">Protein phosphatase</keyword>
<feature type="domain" description="Tyrosine-protein phosphatase" evidence="6">
    <location>
        <begin position="267"/>
        <end position="409"/>
    </location>
</feature>
<protein>
    <recommendedName>
        <fullName evidence="2">protein-tyrosine-phosphatase</fullName>
        <ecNumber evidence="2">3.1.3.48</ecNumber>
    </recommendedName>
</protein>
<feature type="region of interest" description="Disordered" evidence="5">
    <location>
        <begin position="1"/>
        <end position="80"/>
    </location>
</feature>
<dbReference type="SUPFAM" id="SSF52799">
    <property type="entry name" value="(Phosphotyrosine protein) phosphatases II"/>
    <property type="match status" value="1"/>
</dbReference>
<dbReference type="PROSITE" id="PS00383">
    <property type="entry name" value="TYR_PHOSPHATASE_1"/>
    <property type="match status" value="1"/>
</dbReference>
<dbReference type="RefSeq" id="XP_030835652.1">
    <property type="nucleotide sequence ID" value="XM_030979792.1"/>
</dbReference>
<dbReference type="PANTHER" id="PTHR10159">
    <property type="entry name" value="DUAL SPECIFICITY PROTEIN PHOSPHATASE"/>
    <property type="match status" value="1"/>
</dbReference>
<dbReference type="InterPro" id="IPR020422">
    <property type="entry name" value="TYR_PHOSPHATASE_DUAL_dom"/>
</dbReference>
<evidence type="ECO:0000256" key="3">
    <source>
        <dbReference type="ARBA" id="ARBA00022801"/>
    </source>
</evidence>
<dbReference type="Gene3D" id="3.90.190.10">
    <property type="entry name" value="Protein tyrosine phosphatase superfamily"/>
    <property type="match status" value="1"/>
</dbReference>
<dbReference type="InterPro" id="IPR000340">
    <property type="entry name" value="Dual-sp_phosphatase_cat-dom"/>
</dbReference>
<evidence type="ECO:0000313" key="10">
    <source>
        <dbReference type="Proteomes" id="UP000007110"/>
    </source>
</evidence>
<organism evidence="9 10">
    <name type="scientific">Strongylocentrotus purpuratus</name>
    <name type="common">Purple sea urchin</name>
    <dbReference type="NCBI Taxonomy" id="7668"/>
    <lineage>
        <taxon>Eukaryota</taxon>
        <taxon>Metazoa</taxon>
        <taxon>Echinodermata</taxon>
        <taxon>Eleutherozoa</taxon>
        <taxon>Echinozoa</taxon>
        <taxon>Echinoidea</taxon>
        <taxon>Euechinoidea</taxon>
        <taxon>Echinacea</taxon>
        <taxon>Camarodonta</taxon>
        <taxon>Echinidea</taxon>
        <taxon>Strongylocentrotidae</taxon>
        <taxon>Strongylocentrotus</taxon>
    </lineage>
</organism>
<evidence type="ECO:0000259" key="6">
    <source>
        <dbReference type="PROSITE" id="PS50054"/>
    </source>
</evidence>
<dbReference type="Pfam" id="PF00581">
    <property type="entry name" value="Rhodanese"/>
    <property type="match status" value="1"/>
</dbReference>
<dbReference type="EnsemblMetazoa" id="XM_030979792">
    <property type="protein sequence ID" value="XP_030835652"/>
    <property type="gene ID" value="LOC100889680"/>
</dbReference>
<dbReference type="EnsemblMetazoa" id="XM_030979790">
    <property type="protein sequence ID" value="XP_030835650"/>
    <property type="gene ID" value="LOC100889680"/>
</dbReference>
<dbReference type="RefSeq" id="XP_030835651.1">
    <property type="nucleotide sequence ID" value="XM_030979791.1"/>
</dbReference>
<reference evidence="9" key="2">
    <citation type="submission" date="2021-01" db="UniProtKB">
        <authorList>
            <consortium name="EnsemblMetazoa"/>
        </authorList>
    </citation>
    <scope>IDENTIFICATION</scope>
</reference>
<feature type="compositionally biased region" description="Polar residues" evidence="5">
    <location>
        <begin position="62"/>
        <end position="80"/>
    </location>
</feature>
<dbReference type="KEGG" id="spu:100889680"/>
<dbReference type="PROSITE" id="PS50054">
    <property type="entry name" value="TYR_PHOSPHATASE_DUAL"/>
    <property type="match status" value="1"/>
</dbReference>
<dbReference type="RefSeq" id="XP_030835649.1">
    <property type="nucleotide sequence ID" value="XM_030979789.1"/>
</dbReference>
<dbReference type="InterPro" id="IPR001763">
    <property type="entry name" value="Rhodanese-like_dom"/>
</dbReference>
<dbReference type="PANTHER" id="PTHR10159:SF529">
    <property type="entry name" value="TYROSINE-PROTEIN PHOSPHATASE DOMAIN-CONTAINING PROTEIN"/>
    <property type="match status" value="1"/>
</dbReference>
<accession>A0A7M7NEU8</accession>
<dbReference type="GO" id="GO:0005737">
    <property type="term" value="C:cytoplasm"/>
    <property type="evidence" value="ECO:0000318"/>
    <property type="project" value="GO_Central"/>
</dbReference>
<dbReference type="RefSeq" id="XP_030835650.1">
    <property type="nucleotide sequence ID" value="XM_030979790.1"/>
</dbReference>
<dbReference type="AlphaFoldDB" id="A0A7M7NEU8"/>
<dbReference type="EnsemblMetazoa" id="XM_030979789">
    <property type="protein sequence ID" value="XP_030835649"/>
    <property type="gene ID" value="LOC100889680"/>
</dbReference>
<evidence type="ECO:0000259" key="7">
    <source>
        <dbReference type="PROSITE" id="PS50056"/>
    </source>
</evidence>
<dbReference type="Pfam" id="PF00782">
    <property type="entry name" value="DSPc"/>
    <property type="match status" value="1"/>
</dbReference>
<evidence type="ECO:0000256" key="5">
    <source>
        <dbReference type="SAM" id="MobiDB-lite"/>
    </source>
</evidence>
<feature type="domain" description="Rhodanese" evidence="8">
    <location>
        <begin position="158"/>
        <end position="250"/>
    </location>
</feature>
<dbReference type="GO" id="GO:0004725">
    <property type="term" value="F:protein tyrosine phosphatase activity"/>
    <property type="evidence" value="ECO:0007669"/>
    <property type="project" value="UniProtKB-EC"/>
</dbReference>
<dbReference type="EC" id="3.1.3.48" evidence="2"/>
<comment type="similarity">
    <text evidence="1">Belongs to the protein-tyrosine phosphatase family. Non-receptor class dual specificity subfamily.</text>
</comment>
<dbReference type="EnsemblMetazoa" id="XM_030979791">
    <property type="protein sequence ID" value="XP_030835651"/>
    <property type="gene ID" value="LOC100889680"/>
</dbReference>
<evidence type="ECO:0000256" key="4">
    <source>
        <dbReference type="ARBA" id="ARBA00022912"/>
    </source>
</evidence>
<evidence type="ECO:0000256" key="2">
    <source>
        <dbReference type="ARBA" id="ARBA00013064"/>
    </source>
</evidence>
<proteinExistence type="inferred from homology"/>
<dbReference type="InterPro" id="IPR029021">
    <property type="entry name" value="Prot-tyrosine_phosphatase-like"/>
</dbReference>
<sequence length="420" mass="46907">MGCCISRSNATSPIPSKSSARENVVNPEKISPADGEETLLNTDKRFSESVNNRSASPKAIKRSSQSANVTSASPKTTQRSCQLENITQTSTKMATESAVQPEILGRLPELERTKEGHLVPQEVPRCDVGEDFVSVHEMYNSLNDGQRAPYLHDPYYMLILDVRDRADYNASHVTTARHSTAVDTEHDCLVSQGKLDKFTMVVVYDQGSTSQTVDPTLSSFVQRLKDANVDVLILSGGYDTFHKTYPFLCNSLTIRSEQDRMLHFKSYPSVVLEDTLYQGNVKHSKNETVLKNLKITHILNVSTECANAFPKSFEYLQVKVEDESTEHIGPHLERAAKFVASAINSGGRVFVHCVQGKSRSSTCTIAFLMSYRGWTLKDAHEYLKDRRSIAAPNRGFLIQLSKFEQLTFGKVISSVDDLYF</sequence>
<reference evidence="10" key="1">
    <citation type="submission" date="2015-02" db="EMBL/GenBank/DDBJ databases">
        <title>Genome sequencing for Strongylocentrotus purpuratus.</title>
        <authorList>
            <person name="Murali S."/>
            <person name="Liu Y."/>
            <person name="Vee V."/>
            <person name="English A."/>
            <person name="Wang M."/>
            <person name="Skinner E."/>
            <person name="Han Y."/>
            <person name="Muzny D.M."/>
            <person name="Worley K.C."/>
            <person name="Gibbs R.A."/>
        </authorList>
    </citation>
    <scope>NUCLEOTIDE SEQUENCE</scope>
</reference>
<name>A0A7M7NEU8_STRPU</name>
<dbReference type="FunFam" id="3.40.250.10:FF:000131">
    <property type="entry name" value="Serine/threonine/tyrosine-interacting-like 1"/>
    <property type="match status" value="1"/>
</dbReference>
<dbReference type="SUPFAM" id="SSF52821">
    <property type="entry name" value="Rhodanese/Cell cycle control phosphatase"/>
    <property type="match status" value="1"/>
</dbReference>
<evidence type="ECO:0000256" key="1">
    <source>
        <dbReference type="ARBA" id="ARBA00008601"/>
    </source>
</evidence>
<dbReference type="PROSITE" id="PS50056">
    <property type="entry name" value="TYR_PHOSPHATASE_2"/>
    <property type="match status" value="1"/>
</dbReference>
<dbReference type="PROSITE" id="PS50206">
    <property type="entry name" value="RHODANESE_3"/>
    <property type="match status" value="1"/>
</dbReference>
<dbReference type="InterPro" id="IPR036873">
    <property type="entry name" value="Rhodanese-like_dom_sf"/>
</dbReference>
<dbReference type="OrthoDB" id="10252009at2759"/>
<dbReference type="CDD" id="cd14498">
    <property type="entry name" value="DSP"/>
    <property type="match status" value="1"/>
</dbReference>
<dbReference type="InParanoid" id="A0A7M7NEU8"/>
<dbReference type="Proteomes" id="UP000007110">
    <property type="component" value="Unassembled WGS sequence"/>
</dbReference>
<dbReference type="Gene3D" id="3.40.250.10">
    <property type="entry name" value="Rhodanese-like domain"/>
    <property type="match status" value="1"/>
</dbReference>
<dbReference type="InterPro" id="IPR016130">
    <property type="entry name" value="Tyr_Pase_AS"/>
</dbReference>
<evidence type="ECO:0000313" key="9">
    <source>
        <dbReference type="EnsemblMetazoa" id="XP_030835650"/>
    </source>
</evidence>
<dbReference type="OMA" id="LLMKGWW"/>
<keyword evidence="3" id="KW-0378">Hydrolase</keyword>
<dbReference type="GO" id="GO:0007165">
    <property type="term" value="P:signal transduction"/>
    <property type="evidence" value="ECO:0000318"/>
    <property type="project" value="GO_Central"/>
</dbReference>
<evidence type="ECO:0000259" key="8">
    <source>
        <dbReference type="PROSITE" id="PS50206"/>
    </source>
</evidence>
<dbReference type="GeneID" id="100889680"/>
<keyword evidence="10" id="KW-1185">Reference proteome</keyword>
<dbReference type="InterPro" id="IPR000387">
    <property type="entry name" value="Tyr_Pase_dom"/>
</dbReference>
<feature type="compositionally biased region" description="Polar residues" evidence="5">
    <location>
        <begin position="1"/>
        <end position="18"/>
    </location>
</feature>
<dbReference type="SMART" id="SM00195">
    <property type="entry name" value="DSPc"/>
    <property type="match status" value="1"/>
</dbReference>
<feature type="domain" description="Tyrosine specific protein phosphatases" evidence="7">
    <location>
        <begin position="330"/>
        <end position="387"/>
    </location>
</feature>
<dbReference type="GO" id="GO:0043409">
    <property type="term" value="P:negative regulation of MAPK cascade"/>
    <property type="evidence" value="ECO:0000318"/>
    <property type="project" value="GO_Central"/>
</dbReference>
<dbReference type="GO" id="GO:0004721">
    <property type="term" value="F:phosphoprotein phosphatase activity"/>
    <property type="evidence" value="ECO:0000318"/>
    <property type="project" value="GO_Central"/>
</dbReference>